<dbReference type="EMBL" id="MGDT01000007">
    <property type="protein sequence ID" value="OGL66432.1"/>
    <property type="molecule type" value="Genomic_DNA"/>
</dbReference>
<dbReference type="Proteomes" id="UP000177885">
    <property type="component" value="Unassembled WGS sequence"/>
</dbReference>
<dbReference type="AlphaFoldDB" id="A0A1F7TKE0"/>
<sequence>MSLDEKRTLEALLTRIGSEPAPLDAAHFYRLRRALLSSDYFEQHRTAEAVAEWMLSASTALATGAVAVAVVVSVRVSVLRPTAIAAAPTTRPVQAASERLLPDGITLADMGEAWHSVIKLTSAR</sequence>
<protein>
    <submittedName>
        <fullName evidence="1">Uncharacterized protein</fullName>
    </submittedName>
</protein>
<gene>
    <name evidence="1" type="ORF">A2856_01935</name>
</gene>
<name>A0A1F7TKE0_9BACT</name>
<evidence type="ECO:0000313" key="2">
    <source>
        <dbReference type="Proteomes" id="UP000177885"/>
    </source>
</evidence>
<comment type="caution">
    <text evidence="1">The sequence shown here is derived from an EMBL/GenBank/DDBJ whole genome shotgun (WGS) entry which is preliminary data.</text>
</comment>
<evidence type="ECO:0000313" key="1">
    <source>
        <dbReference type="EMBL" id="OGL66432.1"/>
    </source>
</evidence>
<reference evidence="1 2" key="1">
    <citation type="journal article" date="2016" name="Nat. Commun.">
        <title>Thousands of microbial genomes shed light on interconnected biogeochemical processes in an aquifer system.</title>
        <authorList>
            <person name="Anantharaman K."/>
            <person name="Brown C.T."/>
            <person name="Hug L.A."/>
            <person name="Sharon I."/>
            <person name="Castelle C.J."/>
            <person name="Probst A.J."/>
            <person name="Thomas B.C."/>
            <person name="Singh A."/>
            <person name="Wilkins M.J."/>
            <person name="Karaoz U."/>
            <person name="Brodie E.L."/>
            <person name="Williams K.H."/>
            <person name="Hubbard S.S."/>
            <person name="Banfield J.F."/>
        </authorList>
    </citation>
    <scope>NUCLEOTIDE SEQUENCE [LARGE SCALE GENOMIC DNA]</scope>
</reference>
<proteinExistence type="predicted"/>
<accession>A0A1F7TKE0</accession>
<dbReference type="STRING" id="1802385.A2856_01935"/>
<organism evidence="1 2">
    <name type="scientific">Candidatus Uhrbacteria bacterium RIFCSPHIGHO2_01_FULL_63_20</name>
    <dbReference type="NCBI Taxonomy" id="1802385"/>
    <lineage>
        <taxon>Bacteria</taxon>
        <taxon>Candidatus Uhriibacteriota</taxon>
    </lineage>
</organism>